<dbReference type="InterPro" id="IPR010730">
    <property type="entry name" value="HET"/>
</dbReference>
<name>A0AAN6Z6Z7_9PEZI</name>
<sequence length="195" mass="21074">MANENGATVELIKRWLDDCRARQPSCQVPSTATLPDRLIDVGISSETVSLHVSGSGEAGCYVALSHCKGGHTPLATTTANLAEHQRFLRFDDNPKTFAQAVQLTRDLGFKYLWIDSLCIVQDDPKDWEIEAAKMKDVYSNSALTLSADSAEDTSQGLFGTPAARVAANRTRVITTEDPSGLPVEICPHSPLAAPF</sequence>
<dbReference type="EMBL" id="MU853225">
    <property type="protein sequence ID" value="KAK4126564.1"/>
    <property type="molecule type" value="Genomic_DNA"/>
</dbReference>
<feature type="domain" description="Heterokaryon incompatibility" evidence="1">
    <location>
        <begin position="61"/>
        <end position="167"/>
    </location>
</feature>
<dbReference type="PANTHER" id="PTHR33112">
    <property type="entry name" value="DOMAIN PROTEIN, PUTATIVE-RELATED"/>
    <property type="match status" value="1"/>
</dbReference>
<dbReference type="Proteomes" id="UP001302602">
    <property type="component" value="Unassembled WGS sequence"/>
</dbReference>
<evidence type="ECO:0000259" key="1">
    <source>
        <dbReference type="Pfam" id="PF06985"/>
    </source>
</evidence>
<keyword evidence="3" id="KW-1185">Reference proteome</keyword>
<reference evidence="2" key="1">
    <citation type="journal article" date="2023" name="Mol. Phylogenet. Evol.">
        <title>Genome-scale phylogeny and comparative genomics of the fungal order Sordariales.</title>
        <authorList>
            <person name="Hensen N."/>
            <person name="Bonometti L."/>
            <person name="Westerberg I."/>
            <person name="Brannstrom I.O."/>
            <person name="Guillou S."/>
            <person name="Cros-Aarteil S."/>
            <person name="Calhoun S."/>
            <person name="Haridas S."/>
            <person name="Kuo A."/>
            <person name="Mondo S."/>
            <person name="Pangilinan J."/>
            <person name="Riley R."/>
            <person name="LaButti K."/>
            <person name="Andreopoulos B."/>
            <person name="Lipzen A."/>
            <person name="Chen C."/>
            <person name="Yan M."/>
            <person name="Daum C."/>
            <person name="Ng V."/>
            <person name="Clum A."/>
            <person name="Steindorff A."/>
            <person name="Ohm R.A."/>
            <person name="Martin F."/>
            <person name="Silar P."/>
            <person name="Natvig D.O."/>
            <person name="Lalanne C."/>
            <person name="Gautier V."/>
            <person name="Ament-Velasquez S.L."/>
            <person name="Kruys A."/>
            <person name="Hutchinson M.I."/>
            <person name="Powell A.J."/>
            <person name="Barry K."/>
            <person name="Miller A.N."/>
            <person name="Grigoriev I.V."/>
            <person name="Debuchy R."/>
            <person name="Gladieux P."/>
            <person name="Hiltunen Thoren M."/>
            <person name="Johannesson H."/>
        </authorList>
    </citation>
    <scope>NUCLEOTIDE SEQUENCE</scope>
    <source>
        <strain evidence="2">CBS 731.68</strain>
    </source>
</reference>
<gene>
    <name evidence="2" type="ORF">N657DRAFT_567254</name>
</gene>
<organism evidence="2 3">
    <name type="scientific">Parathielavia appendiculata</name>
    <dbReference type="NCBI Taxonomy" id="2587402"/>
    <lineage>
        <taxon>Eukaryota</taxon>
        <taxon>Fungi</taxon>
        <taxon>Dikarya</taxon>
        <taxon>Ascomycota</taxon>
        <taxon>Pezizomycotina</taxon>
        <taxon>Sordariomycetes</taxon>
        <taxon>Sordariomycetidae</taxon>
        <taxon>Sordariales</taxon>
        <taxon>Chaetomiaceae</taxon>
        <taxon>Parathielavia</taxon>
    </lineage>
</organism>
<proteinExistence type="predicted"/>
<dbReference type="PANTHER" id="PTHR33112:SF16">
    <property type="entry name" value="HETEROKARYON INCOMPATIBILITY DOMAIN-CONTAINING PROTEIN"/>
    <property type="match status" value="1"/>
</dbReference>
<reference evidence="2" key="2">
    <citation type="submission" date="2023-05" db="EMBL/GenBank/DDBJ databases">
        <authorList>
            <consortium name="Lawrence Berkeley National Laboratory"/>
            <person name="Steindorff A."/>
            <person name="Hensen N."/>
            <person name="Bonometti L."/>
            <person name="Westerberg I."/>
            <person name="Brannstrom I.O."/>
            <person name="Guillou S."/>
            <person name="Cros-Aarteil S."/>
            <person name="Calhoun S."/>
            <person name="Haridas S."/>
            <person name="Kuo A."/>
            <person name="Mondo S."/>
            <person name="Pangilinan J."/>
            <person name="Riley R."/>
            <person name="Labutti K."/>
            <person name="Andreopoulos B."/>
            <person name="Lipzen A."/>
            <person name="Chen C."/>
            <person name="Yanf M."/>
            <person name="Daum C."/>
            <person name="Ng V."/>
            <person name="Clum A."/>
            <person name="Ohm R."/>
            <person name="Martin F."/>
            <person name="Silar P."/>
            <person name="Natvig D."/>
            <person name="Lalanne C."/>
            <person name="Gautier V."/>
            <person name="Ament-Velasquez S.L."/>
            <person name="Kruys A."/>
            <person name="Hutchinson M.I."/>
            <person name="Powell A.J."/>
            <person name="Barry K."/>
            <person name="Miller A.N."/>
            <person name="Grigoriev I.V."/>
            <person name="Debuchy R."/>
            <person name="Gladieux P."/>
            <person name="Thoren M.H."/>
            <person name="Johannesson H."/>
        </authorList>
    </citation>
    <scope>NUCLEOTIDE SEQUENCE</scope>
    <source>
        <strain evidence="2">CBS 731.68</strain>
    </source>
</reference>
<evidence type="ECO:0000313" key="3">
    <source>
        <dbReference type="Proteomes" id="UP001302602"/>
    </source>
</evidence>
<dbReference type="GeneID" id="87825264"/>
<comment type="caution">
    <text evidence="2">The sequence shown here is derived from an EMBL/GenBank/DDBJ whole genome shotgun (WGS) entry which is preliminary data.</text>
</comment>
<accession>A0AAN6Z6Z7</accession>
<protein>
    <submittedName>
        <fullName evidence="2">HET-domain-containing protein</fullName>
    </submittedName>
</protein>
<dbReference type="AlphaFoldDB" id="A0AAN6Z6Z7"/>
<evidence type="ECO:0000313" key="2">
    <source>
        <dbReference type="EMBL" id="KAK4126564.1"/>
    </source>
</evidence>
<dbReference type="RefSeq" id="XP_062650335.1">
    <property type="nucleotide sequence ID" value="XM_062788494.1"/>
</dbReference>
<dbReference type="Pfam" id="PF06985">
    <property type="entry name" value="HET"/>
    <property type="match status" value="1"/>
</dbReference>